<keyword evidence="3" id="KW-1185">Reference proteome</keyword>
<evidence type="ECO:0000313" key="2">
    <source>
        <dbReference type="EMBL" id="MFC4470368.1"/>
    </source>
</evidence>
<protein>
    <submittedName>
        <fullName evidence="2">Mercury transporter</fullName>
    </submittedName>
</protein>
<evidence type="ECO:0000313" key="3">
    <source>
        <dbReference type="Proteomes" id="UP001596012"/>
    </source>
</evidence>
<accession>A0ABV8YYM4</accession>
<comment type="caution">
    <text evidence="2">The sequence shown here is derived from an EMBL/GenBank/DDBJ whole genome shotgun (WGS) entry which is preliminary data.</text>
</comment>
<keyword evidence="1" id="KW-0472">Membrane</keyword>
<dbReference type="EMBL" id="JBHSFG010000080">
    <property type="protein sequence ID" value="MFC4470368.1"/>
    <property type="molecule type" value="Genomic_DNA"/>
</dbReference>
<dbReference type="RefSeq" id="WP_386350930.1">
    <property type="nucleotide sequence ID" value="NZ_JBHSFG010000080.1"/>
</dbReference>
<dbReference type="Proteomes" id="UP001596012">
    <property type="component" value="Unassembled WGS sequence"/>
</dbReference>
<sequence length="103" mass="9926">MADPAADAQRAGRAPGVLGALASLACVACCLLPLLVAAGVLGGGAAAVVGWLPALALALAVAAVGTWWLGRRRERKGCSCARSTAGSACGCLDKAAPAAGGRQ</sequence>
<feature type="transmembrane region" description="Helical" evidence="1">
    <location>
        <begin position="48"/>
        <end position="69"/>
    </location>
</feature>
<keyword evidence="1" id="KW-1133">Transmembrane helix</keyword>
<keyword evidence="1" id="KW-0812">Transmembrane</keyword>
<organism evidence="2 3">
    <name type="scientific">Streptomyces xiangluensis</name>
    <dbReference type="NCBI Taxonomy" id="2665720"/>
    <lineage>
        <taxon>Bacteria</taxon>
        <taxon>Bacillati</taxon>
        <taxon>Actinomycetota</taxon>
        <taxon>Actinomycetes</taxon>
        <taxon>Kitasatosporales</taxon>
        <taxon>Streptomycetaceae</taxon>
        <taxon>Streptomyces</taxon>
    </lineage>
</organism>
<evidence type="ECO:0000256" key="1">
    <source>
        <dbReference type="SAM" id="Phobius"/>
    </source>
</evidence>
<proteinExistence type="predicted"/>
<reference evidence="3" key="1">
    <citation type="journal article" date="2019" name="Int. J. Syst. Evol. Microbiol.">
        <title>The Global Catalogue of Microorganisms (GCM) 10K type strain sequencing project: providing services to taxonomists for standard genome sequencing and annotation.</title>
        <authorList>
            <consortium name="The Broad Institute Genomics Platform"/>
            <consortium name="The Broad Institute Genome Sequencing Center for Infectious Disease"/>
            <person name="Wu L."/>
            <person name="Ma J."/>
        </authorList>
    </citation>
    <scope>NUCLEOTIDE SEQUENCE [LARGE SCALE GENOMIC DNA]</scope>
    <source>
        <strain evidence="3">DT43</strain>
    </source>
</reference>
<feature type="transmembrane region" description="Helical" evidence="1">
    <location>
        <begin position="17"/>
        <end position="42"/>
    </location>
</feature>
<name>A0ABV8YYM4_9ACTN</name>
<gene>
    <name evidence="2" type="ORF">ACFPH6_38715</name>
</gene>